<dbReference type="NCBIfam" id="TIGR00254">
    <property type="entry name" value="GGDEF"/>
    <property type="match status" value="1"/>
</dbReference>
<evidence type="ECO:0000259" key="2">
    <source>
        <dbReference type="PROSITE" id="PS50887"/>
    </source>
</evidence>
<dbReference type="AlphaFoldDB" id="A0A0R2EY03"/>
<feature type="transmembrane region" description="Helical" evidence="1">
    <location>
        <begin position="181"/>
        <end position="202"/>
    </location>
</feature>
<dbReference type="InterPro" id="IPR035919">
    <property type="entry name" value="EAL_sf"/>
</dbReference>
<dbReference type="Gene3D" id="3.20.20.450">
    <property type="entry name" value="EAL domain"/>
    <property type="match status" value="1"/>
</dbReference>
<feature type="transmembrane region" description="Helical" evidence="1">
    <location>
        <begin position="55"/>
        <end position="72"/>
    </location>
</feature>
<dbReference type="STRING" id="1423804.FD14_GL001339"/>
<dbReference type="InterPro" id="IPR000160">
    <property type="entry name" value="GGDEF_dom"/>
</dbReference>
<dbReference type="RefSeq" id="WP_054733297.1">
    <property type="nucleotide sequence ID" value="NZ_AYZM01000125.1"/>
</dbReference>
<comment type="caution">
    <text evidence="3">The sequence shown here is derived from an EMBL/GenBank/DDBJ whole genome shotgun (WGS) entry which is preliminary data.</text>
</comment>
<dbReference type="PANTHER" id="PTHR45138:SF9">
    <property type="entry name" value="DIGUANYLATE CYCLASE DGCM-RELATED"/>
    <property type="match status" value="1"/>
</dbReference>
<dbReference type="InterPro" id="IPR001633">
    <property type="entry name" value="EAL_dom"/>
</dbReference>
<proteinExistence type="predicted"/>
<name>A0A0R2EY03_9LACO</name>
<dbReference type="GO" id="GO:0005886">
    <property type="term" value="C:plasma membrane"/>
    <property type="evidence" value="ECO:0007669"/>
    <property type="project" value="TreeGrafter"/>
</dbReference>
<dbReference type="EMBL" id="AYZM01000125">
    <property type="protein sequence ID" value="KRN21209.1"/>
    <property type="molecule type" value="Genomic_DNA"/>
</dbReference>
<keyword evidence="4" id="KW-1185">Reference proteome</keyword>
<feature type="domain" description="GGDEF" evidence="2">
    <location>
        <begin position="248"/>
        <end position="384"/>
    </location>
</feature>
<dbReference type="Proteomes" id="UP000051442">
    <property type="component" value="Unassembled WGS sequence"/>
</dbReference>
<feature type="transmembrane region" description="Helical" evidence="1">
    <location>
        <begin position="121"/>
        <end position="139"/>
    </location>
</feature>
<feature type="transmembrane region" description="Helical" evidence="1">
    <location>
        <begin position="99"/>
        <end position="115"/>
    </location>
</feature>
<evidence type="ECO:0000313" key="4">
    <source>
        <dbReference type="Proteomes" id="UP000051442"/>
    </source>
</evidence>
<dbReference type="CDD" id="cd01949">
    <property type="entry name" value="GGDEF"/>
    <property type="match status" value="1"/>
</dbReference>
<dbReference type="Gene3D" id="3.30.70.270">
    <property type="match status" value="1"/>
</dbReference>
<dbReference type="Pfam" id="PF00563">
    <property type="entry name" value="EAL"/>
    <property type="match status" value="1"/>
</dbReference>
<evidence type="ECO:0000256" key="1">
    <source>
        <dbReference type="SAM" id="Phobius"/>
    </source>
</evidence>
<organism evidence="3 4">
    <name type="scientific">Secundilactobacillus similis DSM 23365 = JCM 2765</name>
    <dbReference type="NCBI Taxonomy" id="1423804"/>
    <lineage>
        <taxon>Bacteria</taxon>
        <taxon>Bacillati</taxon>
        <taxon>Bacillota</taxon>
        <taxon>Bacilli</taxon>
        <taxon>Lactobacillales</taxon>
        <taxon>Lactobacillaceae</taxon>
        <taxon>Secundilactobacillus</taxon>
    </lineage>
</organism>
<protein>
    <submittedName>
        <fullName evidence="3">Signal transduction diguanylate cyclase</fullName>
    </submittedName>
</protein>
<dbReference type="InterPro" id="IPR029787">
    <property type="entry name" value="Nucleotide_cyclase"/>
</dbReference>
<evidence type="ECO:0000313" key="3">
    <source>
        <dbReference type="EMBL" id="KRN21209.1"/>
    </source>
</evidence>
<dbReference type="PROSITE" id="PS50887">
    <property type="entry name" value="GGDEF"/>
    <property type="match status" value="1"/>
</dbReference>
<dbReference type="InterPro" id="IPR050469">
    <property type="entry name" value="Diguanylate_Cyclase"/>
</dbReference>
<feature type="transmembrane region" description="Helical" evidence="1">
    <location>
        <begin position="78"/>
        <end position="94"/>
    </location>
</feature>
<feature type="transmembrane region" description="Helical" evidence="1">
    <location>
        <begin position="151"/>
        <end position="169"/>
    </location>
</feature>
<dbReference type="PANTHER" id="PTHR45138">
    <property type="entry name" value="REGULATORY COMPONENTS OF SENSORY TRANSDUCTION SYSTEM"/>
    <property type="match status" value="1"/>
</dbReference>
<dbReference type="SMART" id="SM00052">
    <property type="entry name" value="EAL"/>
    <property type="match status" value="1"/>
</dbReference>
<accession>A0A0R2EY03</accession>
<keyword evidence="1" id="KW-1133">Transmembrane helix</keyword>
<keyword evidence="1" id="KW-0812">Transmembrane</keyword>
<feature type="transmembrane region" description="Helical" evidence="1">
    <location>
        <begin position="12"/>
        <end position="34"/>
    </location>
</feature>
<reference evidence="3 4" key="1">
    <citation type="journal article" date="2015" name="Genome Announc.">
        <title>Expanding the biotechnology potential of lactobacilli through comparative genomics of 213 strains and associated genera.</title>
        <authorList>
            <person name="Sun Z."/>
            <person name="Harris H.M."/>
            <person name="McCann A."/>
            <person name="Guo C."/>
            <person name="Argimon S."/>
            <person name="Zhang W."/>
            <person name="Yang X."/>
            <person name="Jeffery I.B."/>
            <person name="Cooney J.C."/>
            <person name="Kagawa T.F."/>
            <person name="Liu W."/>
            <person name="Song Y."/>
            <person name="Salvetti E."/>
            <person name="Wrobel A."/>
            <person name="Rasinkangas P."/>
            <person name="Parkhill J."/>
            <person name="Rea M.C."/>
            <person name="O'Sullivan O."/>
            <person name="Ritari J."/>
            <person name="Douillard F.P."/>
            <person name="Paul Ross R."/>
            <person name="Yang R."/>
            <person name="Briner A.E."/>
            <person name="Felis G.E."/>
            <person name="de Vos W.M."/>
            <person name="Barrangou R."/>
            <person name="Klaenhammer T.R."/>
            <person name="Caufield P.W."/>
            <person name="Cui Y."/>
            <person name="Zhang H."/>
            <person name="O'Toole P.W."/>
        </authorList>
    </citation>
    <scope>NUCLEOTIDE SEQUENCE [LARGE SCALE GENOMIC DNA]</scope>
    <source>
        <strain evidence="3 4">DSM 23365</strain>
    </source>
</reference>
<dbReference type="GO" id="GO:0052621">
    <property type="term" value="F:diguanylate cyclase activity"/>
    <property type="evidence" value="ECO:0007669"/>
    <property type="project" value="TreeGrafter"/>
</dbReference>
<sequence length="633" mass="72034">MQSDTTVFLGLWIVQLTVANFFIAGFVELFNTIWRQAFQPDDLPPSIKRHRRRTWLFLPIIVGGVMQYGGLISGRNTAMFINISLFVLVIPLLARNNTTVTYLFRCAILLGVWQLTHLTNWFMAPSIAGNGVLLLMMLLIGHYTDEIRYHWLPAMATWLTIALVFWLTIPDHVYHVPMTPLLRGQAITIFLAMGSLATSYWIRRQQELIQTQKIQQLADYDSLTNAKTYSHYQRDTTGLFQDARQSHQPLTLVSLDIDRFKQVNDTFGHLAGNTVLVGVADTLKQTLETHGEQNHIYRTGGEEFNIIFPHKSIDAALPIIEACWQAVRKSYFTSGDDQISVTISMGVTQVVETDQSINDTYKRADSNLYQSKQRGRDAVTVNGHTLHTDHDLSTDADIHTFFTQSIMTVIDGDPILWGNELLLRLYDKDREHWVLPSEFAISVEMQVALINKVLQTDVNTRLGLNLTADQFQDPHVSDVLCDFFQKTPAIPELGVEIIDVPSLDVMAEISQNYHESGITIYIDDVGSDNSYELVRDMLPYIDGIKFAMQNLRRTDSLTRIQDRIKFWVEVANTAKITFILEGVENQSELAFANHWAFSSFRDTTLTGHRCQRGYRVRCETKVGNSSQSSHFAN</sequence>
<keyword evidence="1" id="KW-0472">Membrane</keyword>
<dbReference type="GO" id="GO:0043709">
    <property type="term" value="P:cell adhesion involved in single-species biofilm formation"/>
    <property type="evidence" value="ECO:0007669"/>
    <property type="project" value="TreeGrafter"/>
</dbReference>
<dbReference type="PATRIC" id="fig|1423804.4.peg.1438"/>
<dbReference type="Pfam" id="PF00990">
    <property type="entry name" value="GGDEF"/>
    <property type="match status" value="1"/>
</dbReference>
<dbReference type="GO" id="GO:1902201">
    <property type="term" value="P:negative regulation of bacterial-type flagellum-dependent cell motility"/>
    <property type="evidence" value="ECO:0007669"/>
    <property type="project" value="TreeGrafter"/>
</dbReference>
<dbReference type="SMART" id="SM00267">
    <property type="entry name" value="GGDEF"/>
    <property type="match status" value="1"/>
</dbReference>
<dbReference type="SUPFAM" id="SSF141868">
    <property type="entry name" value="EAL domain-like"/>
    <property type="match status" value="1"/>
</dbReference>
<gene>
    <name evidence="3" type="ORF">FD14_GL001339</name>
</gene>
<dbReference type="InterPro" id="IPR043128">
    <property type="entry name" value="Rev_trsase/Diguanyl_cyclase"/>
</dbReference>
<dbReference type="SUPFAM" id="SSF55073">
    <property type="entry name" value="Nucleotide cyclase"/>
    <property type="match status" value="1"/>
</dbReference>